<reference evidence="2" key="1">
    <citation type="submission" date="2021-06" db="EMBL/GenBank/DDBJ databases">
        <authorList>
            <consortium name="GenomeTrakr network: Whole genome sequencing for foodborne pathogen traceback"/>
        </authorList>
    </citation>
    <scope>NUCLEOTIDE SEQUENCE</scope>
    <source>
        <strain evidence="4">RM4887</strain>
        <strain evidence="2">RM7481</strain>
    </source>
</reference>
<evidence type="ECO:0000313" key="2">
    <source>
        <dbReference type="EMBL" id="EHR3609617.1"/>
    </source>
</evidence>
<dbReference type="EMBL" id="ABAZXH010000042">
    <property type="protein sequence ID" value="EHR3609617.1"/>
    <property type="molecule type" value="Genomic_DNA"/>
</dbReference>
<proteinExistence type="predicted"/>
<dbReference type="EMBL" id="ABCGCG010000147">
    <property type="protein sequence ID" value="EIA9702365.1"/>
    <property type="molecule type" value="Genomic_DNA"/>
</dbReference>
<evidence type="ECO:0000313" key="5">
    <source>
        <dbReference type="Proteomes" id="UP000695419"/>
    </source>
</evidence>
<protein>
    <submittedName>
        <fullName evidence="2">Uncharacterized protein</fullName>
    </submittedName>
</protein>
<keyword evidence="1" id="KW-0472">Membrane</keyword>
<keyword evidence="1" id="KW-0812">Transmembrane</keyword>
<sequence length="109" mass="13135">TISIRSYGRFLSVSCFYDKPFIKKHFFEIVMIAFVAYFWLFSFLTGYYKPQFKKEYEMINYNDGWYYVLARYDNCLVLSTSFNAGSKRFVIYQSAQDKNLQVDIVRTRI</sequence>
<feature type="transmembrane region" description="Helical" evidence="1">
    <location>
        <begin position="26"/>
        <end position="48"/>
    </location>
</feature>
<dbReference type="Proteomes" id="UP000824725">
    <property type="component" value="Unassembled WGS sequence"/>
</dbReference>
<evidence type="ECO:0000256" key="1">
    <source>
        <dbReference type="SAM" id="Phobius"/>
    </source>
</evidence>
<evidence type="ECO:0000313" key="4">
    <source>
        <dbReference type="EMBL" id="EIA9702365.1"/>
    </source>
</evidence>
<gene>
    <name evidence="4" type="ORF">K7324_005311</name>
    <name evidence="2" type="ORF">KTM58_004926</name>
    <name evidence="3" type="ORF">KTM58_005327</name>
</gene>
<comment type="caution">
    <text evidence="2">The sequence shown here is derived from an EMBL/GenBank/DDBJ whole genome shotgun (WGS) entry which is preliminary data.</text>
</comment>
<name>A0A9P2PY72_ECOLX</name>
<accession>A0A9P2PY72</accession>
<organism evidence="2 5">
    <name type="scientific">Escherichia coli O157</name>
    <dbReference type="NCBI Taxonomy" id="1045010"/>
    <lineage>
        <taxon>Bacteria</taxon>
        <taxon>Pseudomonadati</taxon>
        <taxon>Pseudomonadota</taxon>
        <taxon>Gammaproteobacteria</taxon>
        <taxon>Enterobacterales</taxon>
        <taxon>Enterobacteriaceae</taxon>
        <taxon>Escherichia</taxon>
    </lineage>
</organism>
<dbReference type="AlphaFoldDB" id="A0A9P2PY72"/>
<keyword evidence="1" id="KW-1133">Transmembrane helix</keyword>
<dbReference type="Proteomes" id="UP000695419">
    <property type="component" value="Unassembled WGS sequence"/>
</dbReference>
<evidence type="ECO:0000313" key="3">
    <source>
        <dbReference type="EMBL" id="EHR3609970.1"/>
    </source>
</evidence>
<dbReference type="EMBL" id="ABAZXH010000116">
    <property type="protein sequence ID" value="EHR3609970.1"/>
    <property type="molecule type" value="Genomic_DNA"/>
</dbReference>
<feature type="non-terminal residue" evidence="2">
    <location>
        <position position="1"/>
    </location>
</feature>